<dbReference type="EMBL" id="ML208420">
    <property type="protein sequence ID" value="TFK65942.1"/>
    <property type="molecule type" value="Genomic_DNA"/>
</dbReference>
<gene>
    <name evidence="1" type="ORF">BDN72DRAFT_844925</name>
</gene>
<accession>A0ACD3AJJ9</accession>
<dbReference type="Proteomes" id="UP000308600">
    <property type="component" value="Unassembled WGS sequence"/>
</dbReference>
<sequence>MKTSLFAPLLAAAYASAHGFVPRITIDGQTYQGDSIGGPNTPSVIRQVTAQDPIYGATNANINCGNGATIAANSANANPGSQINFFWTAEDGGNWPHDTGPMLTYMASCGDAPCSQFDSTTAKWFKIQEVGRRADGLWTQKDVMGGAPANITLPSNIAPGNYLVRHEIIALHLATTPEKAEFYESCSQLVIGGNGNGTPSPDELVSLPGAYSDTDPGILVDAYDPTVNYVFPGPPIAAFVSGGAPDSSPSPNSGSGSGSGAGSPTAHAAGPTSAPSGNGGTSSASTSGSGSGSCHLKKKVSSTAVGASATGSATSYKPRHLSRVMRDLVFGNSKFH</sequence>
<evidence type="ECO:0000313" key="2">
    <source>
        <dbReference type="Proteomes" id="UP000308600"/>
    </source>
</evidence>
<reference evidence="1 2" key="1">
    <citation type="journal article" date="2019" name="Nat. Ecol. Evol.">
        <title>Megaphylogeny resolves global patterns of mushroom evolution.</title>
        <authorList>
            <person name="Varga T."/>
            <person name="Krizsan K."/>
            <person name="Foldi C."/>
            <person name="Dima B."/>
            <person name="Sanchez-Garcia M."/>
            <person name="Sanchez-Ramirez S."/>
            <person name="Szollosi G.J."/>
            <person name="Szarkandi J.G."/>
            <person name="Papp V."/>
            <person name="Albert L."/>
            <person name="Andreopoulos W."/>
            <person name="Angelini C."/>
            <person name="Antonin V."/>
            <person name="Barry K.W."/>
            <person name="Bougher N.L."/>
            <person name="Buchanan P."/>
            <person name="Buyck B."/>
            <person name="Bense V."/>
            <person name="Catcheside P."/>
            <person name="Chovatia M."/>
            <person name="Cooper J."/>
            <person name="Damon W."/>
            <person name="Desjardin D."/>
            <person name="Finy P."/>
            <person name="Geml J."/>
            <person name="Haridas S."/>
            <person name="Hughes K."/>
            <person name="Justo A."/>
            <person name="Karasinski D."/>
            <person name="Kautmanova I."/>
            <person name="Kiss B."/>
            <person name="Kocsube S."/>
            <person name="Kotiranta H."/>
            <person name="LaButti K.M."/>
            <person name="Lechner B.E."/>
            <person name="Liimatainen K."/>
            <person name="Lipzen A."/>
            <person name="Lukacs Z."/>
            <person name="Mihaltcheva S."/>
            <person name="Morgado L.N."/>
            <person name="Niskanen T."/>
            <person name="Noordeloos M.E."/>
            <person name="Ohm R.A."/>
            <person name="Ortiz-Santana B."/>
            <person name="Ovrebo C."/>
            <person name="Racz N."/>
            <person name="Riley R."/>
            <person name="Savchenko A."/>
            <person name="Shiryaev A."/>
            <person name="Soop K."/>
            <person name="Spirin V."/>
            <person name="Szebenyi C."/>
            <person name="Tomsovsky M."/>
            <person name="Tulloss R.E."/>
            <person name="Uehling J."/>
            <person name="Grigoriev I.V."/>
            <person name="Vagvolgyi C."/>
            <person name="Papp T."/>
            <person name="Martin F.M."/>
            <person name="Miettinen O."/>
            <person name="Hibbett D.S."/>
            <person name="Nagy L.G."/>
        </authorList>
    </citation>
    <scope>NUCLEOTIDE SEQUENCE [LARGE SCALE GENOMIC DNA]</scope>
    <source>
        <strain evidence="1 2">NL-1719</strain>
    </source>
</reference>
<keyword evidence="2" id="KW-1185">Reference proteome</keyword>
<organism evidence="1 2">
    <name type="scientific">Pluteus cervinus</name>
    <dbReference type="NCBI Taxonomy" id="181527"/>
    <lineage>
        <taxon>Eukaryota</taxon>
        <taxon>Fungi</taxon>
        <taxon>Dikarya</taxon>
        <taxon>Basidiomycota</taxon>
        <taxon>Agaricomycotina</taxon>
        <taxon>Agaricomycetes</taxon>
        <taxon>Agaricomycetidae</taxon>
        <taxon>Agaricales</taxon>
        <taxon>Pluteineae</taxon>
        <taxon>Pluteaceae</taxon>
        <taxon>Pluteus</taxon>
    </lineage>
</organism>
<evidence type="ECO:0000313" key="1">
    <source>
        <dbReference type="EMBL" id="TFK65942.1"/>
    </source>
</evidence>
<protein>
    <submittedName>
        <fullName evidence="1">Uncharacterized protein</fullName>
    </submittedName>
</protein>
<proteinExistence type="predicted"/>
<name>A0ACD3AJJ9_9AGAR</name>